<gene>
    <name evidence="1" type="ORF">HZH68_007040</name>
</gene>
<reference evidence="1" key="1">
    <citation type="journal article" date="2020" name="G3 (Bethesda)">
        <title>High-Quality Assemblies for Three Invasive Social Wasps from the &lt;i&gt;Vespula&lt;/i&gt; Genus.</title>
        <authorList>
            <person name="Harrop T.W.R."/>
            <person name="Guhlin J."/>
            <person name="McLaughlin G.M."/>
            <person name="Permina E."/>
            <person name="Stockwell P."/>
            <person name="Gilligan J."/>
            <person name="Le Lec M.F."/>
            <person name="Gruber M.A.M."/>
            <person name="Quinn O."/>
            <person name="Lovegrove M."/>
            <person name="Duncan E.J."/>
            <person name="Remnant E.J."/>
            <person name="Van Eeckhoven J."/>
            <person name="Graham B."/>
            <person name="Knapp R.A."/>
            <person name="Langford K.W."/>
            <person name="Kronenberg Z."/>
            <person name="Press M.O."/>
            <person name="Eacker S.M."/>
            <person name="Wilson-Rankin E.E."/>
            <person name="Purcell J."/>
            <person name="Lester P.J."/>
            <person name="Dearden P.K."/>
        </authorList>
    </citation>
    <scope>NUCLEOTIDE SEQUENCE</scope>
    <source>
        <strain evidence="1">Linc-1</strain>
    </source>
</reference>
<name>A0A834N909_VESGE</name>
<dbReference type="AlphaFoldDB" id="A0A834N909"/>
<sequence length="183" mass="20015">MNRDDKIRDASVGALVVSEPNEYPFLASPRSRSGVLGVDRGHFEETTSTDPTNHDRVADFSIGPQPTKPPDLSSSYASCSGTAAVGRGVGDGRAQGRTSDWSKAEEPQVKIQVTGENFCVGVDRRCATRTFRFSLFEIDLRASTIEGYAWTELDRVYVWFAPIYSTVTLRKGHILPGAMIVPS</sequence>
<accession>A0A834N909</accession>
<proteinExistence type="predicted"/>
<keyword evidence="2" id="KW-1185">Reference proteome</keyword>
<dbReference type="EMBL" id="JACSDZ010000006">
    <property type="protein sequence ID" value="KAF7401220.1"/>
    <property type="molecule type" value="Genomic_DNA"/>
</dbReference>
<comment type="caution">
    <text evidence="1">The sequence shown here is derived from an EMBL/GenBank/DDBJ whole genome shotgun (WGS) entry which is preliminary data.</text>
</comment>
<evidence type="ECO:0000313" key="1">
    <source>
        <dbReference type="EMBL" id="KAF7401220.1"/>
    </source>
</evidence>
<dbReference type="Proteomes" id="UP000617340">
    <property type="component" value="Unassembled WGS sequence"/>
</dbReference>
<protein>
    <submittedName>
        <fullName evidence="1">Uncharacterized protein</fullName>
    </submittedName>
</protein>
<evidence type="ECO:0000313" key="2">
    <source>
        <dbReference type="Proteomes" id="UP000617340"/>
    </source>
</evidence>
<organism evidence="1 2">
    <name type="scientific">Vespula germanica</name>
    <name type="common">German yellow jacket</name>
    <name type="synonym">Paravespula germanica</name>
    <dbReference type="NCBI Taxonomy" id="30212"/>
    <lineage>
        <taxon>Eukaryota</taxon>
        <taxon>Metazoa</taxon>
        <taxon>Ecdysozoa</taxon>
        <taxon>Arthropoda</taxon>
        <taxon>Hexapoda</taxon>
        <taxon>Insecta</taxon>
        <taxon>Pterygota</taxon>
        <taxon>Neoptera</taxon>
        <taxon>Endopterygota</taxon>
        <taxon>Hymenoptera</taxon>
        <taxon>Apocrita</taxon>
        <taxon>Aculeata</taxon>
        <taxon>Vespoidea</taxon>
        <taxon>Vespidae</taxon>
        <taxon>Vespinae</taxon>
        <taxon>Vespula</taxon>
    </lineage>
</organism>